<dbReference type="PROSITE" id="PS51084">
    <property type="entry name" value="HIT_2"/>
    <property type="match status" value="1"/>
</dbReference>
<evidence type="ECO:0000256" key="3">
    <source>
        <dbReference type="PROSITE-ProRule" id="PRU00464"/>
    </source>
</evidence>
<dbReference type="KEGG" id="amam:HPC72_06320"/>
<evidence type="ECO:0000256" key="1">
    <source>
        <dbReference type="PIRSR" id="PIRSR601310-1"/>
    </source>
</evidence>
<dbReference type="PRINTS" id="PR00332">
    <property type="entry name" value="HISTRIAD"/>
</dbReference>
<dbReference type="InterPro" id="IPR036265">
    <property type="entry name" value="HIT-like_sf"/>
</dbReference>
<dbReference type="EMBL" id="CP053642">
    <property type="protein sequence ID" value="QKD79900.1"/>
    <property type="molecule type" value="Genomic_DNA"/>
</dbReference>
<protein>
    <submittedName>
        <fullName evidence="5">HIT family protein</fullName>
    </submittedName>
</protein>
<name>A0A6M8B5L7_9ACTO</name>
<dbReference type="AlphaFoldDB" id="A0A6M8B5L7"/>
<dbReference type="GO" id="GO:0009117">
    <property type="term" value="P:nucleotide metabolic process"/>
    <property type="evidence" value="ECO:0007669"/>
    <property type="project" value="TreeGrafter"/>
</dbReference>
<dbReference type="PANTHER" id="PTHR46648">
    <property type="entry name" value="HIT FAMILY PROTEIN 1"/>
    <property type="match status" value="1"/>
</dbReference>
<dbReference type="Pfam" id="PF01230">
    <property type="entry name" value="HIT"/>
    <property type="match status" value="1"/>
</dbReference>
<evidence type="ECO:0000259" key="4">
    <source>
        <dbReference type="PROSITE" id="PS51084"/>
    </source>
</evidence>
<feature type="short sequence motif" description="Histidine triad motif" evidence="2 3">
    <location>
        <begin position="91"/>
        <end position="95"/>
    </location>
</feature>
<dbReference type="PANTHER" id="PTHR46648:SF1">
    <property type="entry name" value="ADENOSINE 5'-MONOPHOSPHORAMIDASE HNT1"/>
    <property type="match status" value="1"/>
</dbReference>
<feature type="active site" description="Tele-AMP-histidine intermediate" evidence="1">
    <location>
        <position position="93"/>
    </location>
</feature>
<evidence type="ECO:0000313" key="6">
    <source>
        <dbReference type="Proteomes" id="UP000504752"/>
    </source>
</evidence>
<dbReference type="GO" id="GO:0003824">
    <property type="term" value="F:catalytic activity"/>
    <property type="evidence" value="ECO:0007669"/>
    <property type="project" value="InterPro"/>
</dbReference>
<reference evidence="5 6" key="1">
    <citation type="submission" date="2020-05" db="EMBL/GenBank/DDBJ databases">
        <title>Actinomyces sp. zg-325.</title>
        <authorList>
            <person name="Yang C."/>
        </authorList>
    </citation>
    <scope>NUCLEOTIDE SEQUENCE [LARGE SCALE GENOMIC DNA]</scope>
    <source>
        <strain evidence="6">zg-325</strain>
    </source>
</reference>
<sequence length="150" mass="16013">MSTLFTKIINGEIPGSFVWADEHCAAFATIEPHTDGHVLIVPFQEIDSYVDAPDELVAHLAVVARRIGAAQTRVFGAARAGVMVAGYGVDHLHVHVLPIRDEADLQFSSARQDAAPEEIEAAMARLRAGLDEDGWGEFVITSAPGAPGAR</sequence>
<keyword evidence="6" id="KW-1185">Reference proteome</keyword>
<dbReference type="InterPro" id="IPR001310">
    <property type="entry name" value="Histidine_triad_HIT"/>
</dbReference>
<evidence type="ECO:0000256" key="2">
    <source>
        <dbReference type="PIRSR" id="PIRSR601310-3"/>
    </source>
</evidence>
<proteinExistence type="predicted"/>
<dbReference type="Gene3D" id="3.30.428.10">
    <property type="entry name" value="HIT-like"/>
    <property type="match status" value="1"/>
</dbReference>
<dbReference type="InterPro" id="IPR011146">
    <property type="entry name" value="HIT-like"/>
</dbReference>
<organism evidence="5 6">
    <name type="scientific">Actinomyces marmotae</name>
    <dbReference type="NCBI Taxonomy" id="2737173"/>
    <lineage>
        <taxon>Bacteria</taxon>
        <taxon>Bacillati</taxon>
        <taxon>Actinomycetota</taxon>
        <taxon>Actinomycetes</taxon>
        <taxon>Actinomycetales</taxon>
        <taxon>Actinomycetaceae</taxon>
        <taxon>Actinomyces</taxon>
    </lineage>
</organism>
<evidence type="ECO:0000313" key="5">
    <source>
        <dbReference type="EMBL" id="QKD79900.1"/>
    </source>
</evidence>
<gene>
    <name evidence="5" type="ORF">HPC72_06320</name>
</gene>
<dbReference type="SUPFAM" id="SSF54197">
    <property type="entry name" value="HIT-like"/>
    <property type="match status" value="1"/>
</dbReference>
<dbReference type="RefSeq" id="WP_159523380.1">
    <property type="nucleotide sequence ID" value="NZ_CP053642.1"/>
</dbReference>
<dbReference type="Proteomes" id="UP000504752">
    <property type="component" value="Chromosome"/>
</dbReference>
<accession>A0A6M8B5L7</accession>
<feature type="domain" description="HIT" evidence="4">
    <location>
        <begin position="4"/>
        <end position="107"/>
    </location>
</feature>